<evidence type="ECO:0000256" key="2">
    <source>
        <dbReference type="ARBA" id="ARBA00004496"/>
    </source>
</evidence>
<evidence type="ECO:0000256" key="10">
    <source>
        <dbReference type="ARBA" id="ARBA00023098"/>
    </source>
</evidence>
<dbReference type="GO" id="GO:0016020">
    <property type="term" value="C:membrane"/>
    <property type="evidence" value="ECO:0007669"/>
    <property type="project" value="UniProtKB-SubCell"/>
</dbReference>
<sequence length="141" mass="15777">MTQMINKKPREEENQYCFACGRKNPIGLHLEFHEEGDTYTAMYIAPPEFQSYDGIMHGGIVSTLLDEIMGGYLYSKGHKAVTARLDVRYRKPTPIGTPLKIMGWIQSRRGNFIDMCSTVSLADGTVTAEGTAKIAILEEEL</sequence>
<evidence type="ECO:0000256" key="1">
    <source>
        <dbReference type="ARBA" id="ARBA00004170"/>
    </source>
</evidence>
<dbReference type="EC" id="3.1.2.2" evidence="16"/>
<dbReference type="InterPro" id="IPR029069">
    <property type="entry name" value="HotDog_dom_sf"/>
</dbReference>
<evidence type="ECO:0000256" key="19">
    <source>
        <dbReference type="ARBA" id="ARBA00047588"/>
    </source>
</evidence>
<dbReference type="GO" id="GO:0016787">
    <property type="term" value="F:hydrolase activity"/>
    <property type="evidence" value="ECO:0007669"/>
    <property type="project" value="UniProtKB-KW"/>
</dbReference>
<dbReference type="Proteomes" id="UP000199662">
    <property type="component" value="Unassembled WGS sequence"/>
</dbReference>
<keyword evidence="7" id="KW-0378">Hydrolase</keyword>
<keyword evidence="6" id="KW-0053">Apoptosis</keyword>
<dbReference type="PANTHER" id="PTHR12418:SF19">
    <property type="entry name" value="ACYL-COENZYME A THIOESTERASE THEM4"/>
    <property type="match status" value="1"/>
</dbReference>
<dbReference type="AlphaFoldDB" id="A0A1H6WR59"/>
<evidence type="ECO:0000259" key="24">
    <source>
        <dbReference type="Pfam" id="PF03061"/>
    </source>
</evidence>
<dbReference type="GO" id="GO:0006631">
    <property type="term" value="P:fatty acid metabolic process"/>
    <property type="evidence" value="ECO:0007669"/>
    <property type="project" value="UniProtKB-KW"/>
</dbReference>
<evidence type="ECO:0000256" key="13">
    <source>
        <dbReference type="ARBA" id="ARBA00035852"/>
    </source>
</evidence>
<evidence type="ECO:0000256" key="11">
    <source>
        <dbReference type="ARBA" id="ARBA00023136"/>
    </source>
</evidence>
<comment type="catalytic activity">
    <reaction evidence="21">
        <text>decanoyl-CoA + H2O = decanoate + CoA + H(+)</text>
        <dbReference type="Rhea" id="RHEA:40059"/>
        <dbReference type="ChEBI" id="CHEBI:15377"/>
        <dbReference type="ChEBI" id="CHEBI:15378"/>
        <dbReference type="ChEBI" id="CHEBI:27689"/>
        <dbReference type="ChEBI" id="CHEBI:57287"/>
        <dbReference type="ChEBI" id="CHEBI:61430"/>
    </reaction>
    <physiologicalReaction direction="left-to-right" evidence="21">
        <dbReference type="Rhea" id="RHEA:40060"/>
    </physiologicalReaction>
</comment>
<evidence type="ECO:0000313" key="25">
    <source>
        <dbReference type="EMBL" id="SEJ16727.1"/>
    </source>
</evidence>
<evidence type="ECO:0000256" key="15">
    <source>
        <dbReference type="ARBA" id="ARBA00038456"/>
    </source>
</evidence>
<accession>A0A1H6WR59</accession>
<keyword evidence="8" id="KW-0276">Fatty acid metabolism</keyword>
<dbReference type="GO" id="GO:0005737">
    <property type="term" value="C:cytoplasm"/>
    <property type="evidence" value="ECO:0007669"/>
    <property type="project" value="UniProtKB-SubCell"/>
</dbReference>
<evidence type="ECO:0000256" key="23">
    <source>
        <dbReference type="ARBA" id="ARBA00048180"/>
    </source>
</evidence>
<keyword evidence="11" id="KW-0472">Membrane</keyword>
<evidence type="ECO:0000256" key="8">
    <source>
        <dbReference type="ARBA" id="ARBA00022832"/>
    </source>
</evidence>
<gene>
    <name evidence="25" type="ORF">SAMN05660742_10423</name>
</gene>
<name>A0A1H6WR59_9FIRM</name>
<dbReference type="InterPro" id="IPR006683">
    <property type="entry name" value="Thioestr_dom"/>
</dbReference>
<dbReference type="EMBL" id="FNZK01000004">
    <property type="protein sequence ID" value="SEJ16727.1"/>
    <property type="molecule type" value="Genomic_DNA"/>
</dbReference>
<reference evidence="25 26" key="1">
    <citation type="submission" date="2016-10" db="EMBL/GenBank/DDBJ databases">
        <authorList>
            <person name="de Groot N.N."/>
        </authorList>
    </citation>
    <scope>NUCLEOTIDE SEQUENCE [LARGE SCALE GENOMIC DNA]</scope>
    <source>
        <strain evidence="25 26">DSM 2179</strain>
    </source>
</reference>
<evidence type="ECO:0000256" key="6">
    <source>
        <dbReference type="ARBA" id="ARBA00022703"/>
    </source>
</evidence>
<evidence type="ECO:0000256" key="5">
    <source>
        <dbReference type="ARBA" id="ARBA00022490"/>
    </source>
</evidence>
<evidence type="ECO:0000256" key="14">
    <source>
        <dbReference type="ARBA" id="ARBA00037002"/>
    </source>
</evidence>
<evidence type="ECO:0000256" key="7">
    <source>
        <dbReference type="ARBA" id="ARBA00022801"/>
    </source>
</evidence>
<comment type="subcellular location">
    <subcellularLocation>
        <location evidence="3">Cell projection</location>
        <location evidence="3">Ruffle membrane</location>
    </subcellularLocation>
    <subcellularLocation>
        <location evidence="2">Cytoplasm</location>
    </subcellularLocation>
    <subcellularLocation>
        <location evidence="1">Membrane</location>
        <topology evidence="1">Peripheral membrane protein</topology>
    </subcellularLocation>
</comment>
<evidence type="ECO:0000256" key="22">
    <source>
        <dbReference type="ARBA" id="ARBA00048074"/>
    </source>
</evidence>
<evidence type="ECO:0000256" key="4">
    <source>
        <dbReference type="ARBA" id="ARBA00022475"/>
    </source>
</evidence>
<dbReference type="Pfam" id="PF03061">
    <property type="entry name" value="4HBT"/>
    <property type="match status" value="1"/>
</dbReference>
<keyword evidence="26" id="KW-1185">Reference proteome</keyword>
<keyword evidence="5" id="KW-0963">Cytoplasm</keyword>
<dbReference type="SUPFAM" id="SSF54637">
    <property type="entry name" value="Thioesterase/thiol ester dehydrase-isomerase"/>
    <property type="match status" value="1"/>
</dbReference>
<evidence type="ECO:0000256" key="17">
    <source>
        <dbReference type="ARBA" id="ARBA00040123"/>
    </source>
</evidence>
<comment type="catalytic activity">
    <reaction evidence="14">
        <text>(9Z)-octadecenoyl-CoA + H2O = (9Z)-octadecenoate + CoA + H(+)</text>
        <dbReference type="Rhea" id="RHEA:40139"/>
        <dbReference type="ChEBI" id="CHEBI:15377"/>
        <dbReference type="ChEBI" id="CHEBI:15378"/>
        <dbReference type="ChEBI" id="CHEBI:30823"/>
        <dbReference type="ChEBI" id="CHEBI:57287"/>
        <dbReference type="ChEBI" id="CHEBI:57387"/>
    </reaction>
    <physiologicalReaction direction="left-to-right" evidence="14">
        <dbReference type="Rhea" id="RHEA:40140"/>
    </physiologicalReaction>
</comment>
<dbReference type="STRING" id="84035.SAMN05660742_10423"/>
<comment type="similarity">
    <text evidence="15">Belongs to the THEM4/THEM5 thioesterase family.</text>
</comment>
<evidence type="ECO:0000256" key="21">
    <source>
        <dbReference type="ARBA" id="ARBA00047969"/>
    </source>
</evidence>
<dbReference type="PANTHER" id="PTHR12418">
    <property type="entry name" value="ACYL-COENZYME A THIOESTERASE THEM4"/>
    <property type="match status" value="1"/>
</dbReference>
<evidence type="ECO:0000256" key="3">
    <source>
        <dbReference type="ARBA" id="ARBA00004632"/>
    </source>
</evidence>
<evidence type="ECO:0000256" key="20">
    <source>
        <dbReference type="ARBA" id="ARBA00047734"/>
    </source>
</evidence>
<comment type="catalytic activity">
    <reaction evidence="20">
        <text>hexadecanoyl-CoA + H2O = hexadecanoate + CoA + H(+)</text>
        <dbReference type="Rhea" id="RHEA:16645"/>
        <dbReference type="ChEBI" id="CHEBI:7896"/>
        <dbReference type="ChEBI" id="CHEBI:15377"/>
        <dbReference type="ChEBI" id="CHEBI:15378"/>
        <dbReference type="ChEBI" id="CHEBI:57287"/>
        <dbReference type="ChEBI" id="CHEBI:57379"/>
        <dbReference type="EC" id="3.1.2.2"/>
    </reaction>
    <physiologicalReaction direction="left-to-right" evidence="20">
        <dbReference type="Rhea" id="RHEA:16646"/>
    </physiologicalReaction>
</comment>
<dbReference type="Gene3D" id="3.10.129.10">
    <property type="entry name" value="Hotdog Thioesterase"/>
    <property type="match status" value="1"/>
</dbReference>
<proteinExistence type="inferred from homology"/>
<dbReference type="CDD" id="cd03440">
    <property type="entry name" value="hot_dog"/>
    <property type="match status" value="1"/>
</dbReference>
<evidence type="ECO:0000256" key="9">
    <source>
        <dbReference type="ARBA" id="ARBA00022946"/>
    </source>
</evidence>
<evidence type="ECO:0000256" key="12">
    <source>
        <dbReference type="ARBA" id="ARBA00023273"/>
    </source>
</evidence>
<comment type="catalytic activity">
    <reaction evidence="22">
        <text>dodecanoyl-CoA + H2O = dodecanoate + CoA + H(+)</text>
        <dbReference type="Rhea" id="RHEA:30135"/>
        <dbReference type="ChEBI" id="CHEBI:15377"/>
        <dbReference type="ChEBI" id="CHEBI:15378"/>
        <dbReference type="ChEBI" id="CHEBI:18262"/>
        <dbReference type="ChEBI" id="CHEBI:57287"/>
        <dbReference type="ChEBI" id="CHEBI:57375"/>
    </reaction>
    <physiologicalReaction direction="left-to-right" evidence="22">
        <dbReference type="Rhea" id="RHEA:30136"/>
    </physiologicalReaction>
</comment>
<keyword evidence="10" id="KW-0443">Lipid metabolism</keyword>
<feature type="domain" description="Thioesterase" evidence="24">
    <location>
        <begin position="54"/>
        <end position="126"/>
    </location>
</feature>
<keyword evidence="9" id="KW-0809">Transit peptide</keyword>
<comment type="catalytic activity">
    <reaction evidence="13">
        <text>(5Z,8Z,11Z,14Z)-eicosatetraenoyl-CoA + H2O = (5Z,8Z,11Z,14Z)-eicosatetraenoate + CoA + H(+)</text>
        <dbReference type="Rhea" id="RHEA:40151"/>
        <dbReference type="ChEBI" id="CHEBI:15377"/>
        <dbReference type="ChEBI" id="CHEBI:15378"/>
        <dbReference type="ChEBI" id="CHEBI:32395"/>
        <dbReference type="ChEBI" id="CHEBI:57287"/>
        <dbReference type="ChEBI" id="CHEBI:57368"/>
    </reaction>
    <physiologicalReaction direction="left-to-right" evidence="13">
        <dbReference type="Rhea" id="RHEA:40152"/>
    </physiologicalReaction>
</comment>
<organism evidence="25 26">
    <name type="scientific">Propionispira arboris</name>
    <dbReference type="NCBI Taxonomy" id="84035"/>
    <lineage>
        <taxon>Bacteria</taxon>
        <taxon>Bacillati</taxon>
        <taxon>Bacillota</taxon>
        <taxon>Negativicutes</taxon>
        <taxon>Selenomonadales</taxon>
        <taxon>Selenomonadaceae</taxon>
        <taxon>Propionispira</taxon>
    </lineage>
</organism>
<evidence type="ECO:0000313" key="26">
    <source>
        <dbReference type="Proteomes" id="UP000199662"/>
    </source>
</evidence>
<comment type="catalytic activity">
    <reaction evidence="23">
        <text>tetradecanoyl-CoA + H2O = tetradecanoate + CoA + H(+)</text>
        <dbReference type="Rhea" id="RHEA:40119"/>
        <dbReference type="ChEBI" id="CHEBI:15377"/>
        <dbReference type="ChEBI" id="CHEBI:15378"/>
        <dbReference type="ChEBI" id="CHEBI:30807"/>
        <dbReference type="ChEBI" id="CHEBI:57287"/>
        <dbReference type="ChEBI" id="CHEBI:57385"/>
    </reaction>
    <physiologicalReaction direction="left-to-right" evidence="23">
        <dbReference type="Rhea" id="RHEA:40120"/>
    </physiologicalReaction>
</comment>
<evidence type="ECO:0000256" key="18">
    <source>
        <dbReference type="ARBA" id="ARBA00043210"/>
    </source>
</evidence>
<dbReference type="InterPro" id="IPR052365">
    <property type="entry name" value="THEM4/THEM5_acyl-CoA_thioest"/>
</dbReference>
<keyword evidence="4" id="KW-1003">Cell membrane</keyword>
<evidence type="ECO:0000256" key="16">
    <source>
        <dbReference type="ARBA" id="ARBA00038848"/>
    </source>
</evidence>
<protein>
    <recommendedName>
        <fullName evidence="17">Acyl-coenzyme A thioesterase THEM4</fullName>
        <ecNumber evidence="16">3.1.2.2</ecNumber>
    </recommendedName>
    <alternativeName>
        <fullName evidence="18">Thioesterase superfamily member 4</fullName>
    </alternativeName>
</protein>
<keyword evidence="12" id="KW-0966">Cell projection</keyword>
<comment type="catalytic activity">
    <reaction evidence="19">
        <text>octanoyl-CoA + H2O = octanoate + CoA + H(+)</text>
        <dbReference type="Rhea" id="RHEA:30143"/>
        <dbReference type="ChEBI" id="CHEBI:15377"/>
        <dbReference type="ChEBI" id="CHEBI:15378"/>
        <dbReference type="ChEBI" id="CHEBI:25646"/>
        <dbReference type="ChEBI" id="CHEBI:57287"/>
        <dbReference type="ChEBI" id="CHEBI:57386"/>
    </reaction>
    <physiologicalReaction direction="left-to-right" evidence="19">
        <dbReference type="Rhea" id="RHEA:30144"/>
    </physiologicalReaction>
</comment>